<dbReference type="PANTHER" id="PTHR11035:SF3">
    <property type="entry name" value="VERY-LONG-CHAIN (3R)-3-HYDROXYACYL-COA DEHYDRATASE"/>
    <property type="match status" value="1"/>
</dbReference>
<keyword evidence="8 14" id="KW-1133">Transmembrane helix</keyword>
<feature type="transmembrane region" description="Helical" evidence="14">
    <location>
        <begin position="156"/>
        <end position="176"/>
    </location>
</feature>
<comment type="catalytic activity">
    <reaction evidence="13 14">
        <text>a very-long-chain (3R)-3-hydroxyacyl-CoA = a very-long-chain (2E)-enoyl-CoA + H2O</text>
        <dbReference type="Rhea" id="RHEA:45812"/>
        <dbReference type="ChEBI" id="CHEBI:15377"/>
        <dbReference type="ChEBI" id="CHEBI:83728"/>
        <dbReference type="ChEBI" id="CHEBI:85440"/>
        <dbReference type="EC" id="4.2.1.134"/>
    </reaction>
</comment>
<feature type="transmembrane region" description="Helical" evidence="14">
    <location>
        <begin position="63"/>
        <end position="82"/>
    </location>
</feature>
<dbReference type="UniPathway" id="UPA00094"/>
<evidence type="ECO:0000256" key="8">
    <source>
        <dbReference type="ARBA" id="ARBA00022989"/>
    </source>
</evidence>
<dbReference type="Pfam" id="PF04387">
    <property type="entry name" value="PTPLA"/>
    <property type="match status" value="1"/>
</dbReference>
<evidence type="ECO:0000256" key="11">
    <source>
        <dbReference type="ARBA" id="ARBA00023160"/>
    </source>
</evidence>
<keyword evidence="10 14" id="KW-0472">Membrane</keyword>
<dbReference type="PANTHER" id="PTHR11035">
    <property type="entry name" value="VERY-LONG-CHAIN (3R)-3-HYDROXYACYL-COA DEHYDRATASE"/>
    <property type="match status" value="1"/>
</dbReference>
<evidence type="ECO:0000256" key="3">
    <source>
        <dbReference type="ARBA" id="ARBA00007811"/>
    </source>
</evidence>
<dbReference type="AlphaFoldDB" id="A0A146LUT9"/>
<comment type="subcellular location">
    <subcellularLocation>
        <location evidence="14">Endoplasmic reticulum membrane</location>
        <topology evidence="14">Multi-pass membrane protein</topology>
    </subcellularLocation>
    <subcellularLocation>
        <location evidence="1">Membrane</location>
        <topology evidence="1">Multi-pass membrane protein</topology>
    </subcellularLocation>
</comment>
<keyword evidence="11 14" id="KW-0275">Fatty acid biosynthesis</keyword>
<comment type="similarity">
    <text evidence="3 14">Belongs to the very long-chain fatty acids dehydratase HACD family.</text>
</comment>
<dbReference type="InterPro" id="IPR007482">
    <property type="entry name" value="Tyr_Pase-like_PTPLA"/>
</dbReference>
<dbReference type="GO" id="GO:0102158">
    <property type="term" value="F:very-long-chain (3R)-3-hydroxyacyl-CoA dehydratase activity"/>
    <property type="evidence" value="ECO:0007669"/>
    <property type="project" value="UniProtKB-EC"/>
</dbReference>
<evidence type="ECO:0000256" key="6">
    <source>
        <dbReference type="ARBA" id="ARBA00022692"/>
    </source>
</evidence>
<proteinExistence type="inferred from homology"/>
<dbReference type="EMBL" id="GDHC01008182">
    <property type="protein sequence ID" value="JAQ10447.1"/>
    <property type="molecule type" value="Transcribed_RNA"/>
</dbReference>
<evidence type="ECO:0000256" key="2">
    <source>
        <dbReference type="ARBA" id="ARBA00005194"/>
    </source>
</evidence>
<feature type="transmembrane region" description="Helical" evidence="14">
    <location>
        <begin position="131"/>
        <end position="149"/>
    </location>
</feature>
<dbReference type="EMBL" id="GDHC01008323">
    <property type="protein sequence ID" value="JAQ10306.1"/>
    <property type="molecule type" value="Transcribed_RNA"/>
</dbReference>
<feature type="transmembrane region" description="Helical" evidence="14">
    <location>
        <begin position="196"/>
        <end position="216"/>
    </location>
</feature>
<sequence>MSGQKASKSANTKNELSFAVKSYLFVYNGAQVAGWSYILYRTFMHYLQGGTTDNLWPVVGNSLIYFQNAAIVEVLNVLLGYVRSPISITFVQVLSRVAVVGGLLYPASAAQVSIGLPLILTAWSITEIIRYSFYALNLINAVPYFLVWCRYTFFYALYPIGVTGELLLYYATQNYVAETKMWTAEMPNAANFTFNYRLTLLLIMAFYVPQFPQMYLHMINQRKKVIGGASSAAPAPSTSKKVK</sequence>
<keyword evidence="14" id="KW-0256">Endoplasmic reticulum</keyword>
<evidence type="ECO:0000256" key="5">
    <source>
        <dbReference type="ARBA" id="ARBA00022516"/>
    </source>
</evidence>
<keyword evidence="5 14" id="KW-0444">Lipid biosynthesis</keyword>
<keyword evidence="9 14" id="KW-0443">Lipid metabolism</keyword>
<feature type="transmembrane region" description="Helical" evidence="14">
    <location>
        <begin position="23"/>
        <end position="43"/>
    </location>
</feature>
<reference evidence="16" key="1">
    <citation type="journal article" date="2016" name="Gigascience">
        <title>De novo construction of an expanded transcriptome assembly for the western tarnished plant bug, Lygus hesperus.</title>
        <authorList>
            <person name="Tassone E.E."/>
            <person name="Geib S.M."/>
            <person name="Hall B."/>
            <person name="Fabrick J.A."/>
            <person name="Brent C.S."/>
            <person name="Hull J.J."/>
        </authorList>
    </citation>
    <scope>NUCLEOTIDE SEQUENCE</scope>
</reference>
<evidence type="ECO:0000256" key="14">
    <source>
        <dbReference type="RuleBase" id="RU363109"/>
    </source>
</evidence>
<evidence type="ECO:0000256" key="12">
    <source>
        <dbReference type="ARBA" id="ARBA00023239"/>
    </source>
</evidence>
<comment type="pathway">
    <text evidence="2 14">Lipid metabolism; fatty acid biosynthesis.</text>
</comment>
<evidence type="ECO:0000256" key="1">
    <source>
        <dbReference type="ARBA" id="ARBA00004141"/>
    </source>
</evidence>
<dbReference type="GO" id="GO:0030497">
    <property type="term" value="P:fatty acid elongation"/>
    <property type="evidence" value="ECO:0007669"/>
    <property type="project" value="TreeGrafter"/>
</dbReference>
<accession>A0A146LUT9</accession>
<feature type="transmembrane region" description="Helical" evidence="14">
    <location>
        <begin position="103"/>
        <end position="125"/>
    </location>
</feature>
<protein>
    <recommendedName>
        <fullName evidence="4 14">Very-long-chain (3R)-3-hydroxyacyl-CoA dehydratase</fullName>
        <ecNumber evidence="4 14">4.2.1.134</ecNumber>
    </recommendedName>
</protein>
<dbReference type="EC" id="4.2.1.134" evidence="4 14"/>
<evidence type="ECO:0000313" key="15">
    <source>
        <dbReference type="EMBL" id="JAQ10306.1"/>
    </source>
</evidence>
<evidence type="ECO:0000256" key="4">
    <source>
        <dbReference type="ARBA" id="ARBA00013122"/>
    </source>
</evidence>
<evidence type="ECO:0000256" key="10">
    <source>
        <dbReference type="ARBA" id="ARBA00023136"/>
    </source>
</evidence>
<organism evidence="16">
    <name type="scientific">Lygus hesperus</name>
    <name type="common">Western plant bug</name>
    <dbReference type="NCBI Taxonomy" id="30085"/>
    <lineage>
        <taxon>Eukaryota</taxon>
        <taxon>Metazoa</taxon>
        <taxon>Ecdysozoa</taxon>
        <taxon>Arthropoda</taxon>
        <taxon>Hexapoda</taxon>
        <taxon>Insecta</taxon>
        <taxon>Pterygota</taxon>
        <taxon>Neoptera</taxon>
        <taxon>Paraneoptera</taxon>
        <taxon>Hemiptera</taxon>
        <taxon>Heteroptera</taxon>
        <taxon>Panheteroptera</taxon>
        <taxon>Cimicomorpha</taxon>
        <taxon>Miridae</taxon>
        <taxon>Mirini</taxon>
        <taxon>Lygus</taxon>
    </lineage>
</organism>
<evidence type="ECO:0000256" key="13">
    <source>
        <dbReference type="ARBA" id="ARBA00036671"/>
    </source>
</evidence>
<comment type="function">
    <text evidence="14">Catalyzes the third of the four reactions of the long-chain fatty acids elongation cycle. This endoplasmic reticulum-bound enzymatic process, allows the addition of two carbons to the chain of long- and very long-chain fatty acids/VLCFAs per cycle. This enzyme catalyzes the dehydration of the 3-hydroxyacyl-CoA intermediate into trans-2,3-enoyl-CoA, within each cycle of fatty acid elongation. Thereby, it participates to the production of VLCFAs of different chain lengths that are involved in multiple biological processes as precursors of membrane lipids and lipid mediators.</text>
</comment>
<keyword evidence="7 14" id="KW-0276">Fatty acid metabolism</keyword>
<evidence type="ECO:0000313" key="16">
    <source>
        <dbReference type="EMBL" id="JAQ10447.1"/>
    </source>
</evidence>
<evidence type="ECO:0000256" key="9">
    <source>
        <dbReference type="ARBA" id="ARBA00023098"/>
    </source>
</evidence>
<name>A0A146LUT9_LYGHE</name>
<gene>
    <name evidence="16" type="primary">Ptplb_2</name>
    <name evidence="15" type="synonym">Ptplb_0</name>
    <name evidence="15" type="ORF">g.53712</name>
    <name evidence="16" type="ORF">g.53714</name>
</gene>
<evidence type="ECO:0000256" key="7">
    <source>
        <dbReference type="ARBA" id="ARBA00022832"/>
    </source>
</evidence>
<keyword evidence="12 14" id="KW-0456">Lyase</keyword>
<dbReference type="GO" id="GO:0042761">
    <property type="term" value="P:very long-chain fatty acid biosynthetic process"/>
    <property type="evidence" value="ECO:0007669"/>
    <property type="project" value="TreeGrafter"/>
</dbReference>
<dbReference type="GO" id="GO:0030148">
    <property type="term" value="P:sphingolipid biosynthetic process"/>
    <property type="evidence" value="ECO:0007669"/>
    <property type="project" value="TreeGrafter"/>
</dbReference>
<keyword evidence="6 14" id="KW-0812">Transmembrane</keyword>
<dbReference type="GO" id="GO:0005789">
    <property type="term" value="C:endoplasmic reticulum membrane"/>
    <property type="evidence" value="ECO:0007669"/>
    <property type="project" value="UniProtKB-SubCell"/>
</dbReference>